<dbReference type="InterPro" id="IPR003593">
    <property type="entry name" value="AAA+_ATPase"/>
</dbReference>
<protein>
    <submittedName>
        <fullName evidence="2">AAA family ATPase</fullName>
    </submittedName>
</protein>
<dbReference type="SMART" id="SM00382">
    <property type="entry name" value="AAA"/>
    <property type="match status" value="1"/>
</dbReference>
<dbReference type="GO" id="GO:0005524">
    <property type="term" value="F:ATP binding"/>
    <property type="evidence" value="ECO:0007669"/>
    <property type="project" value="InterPro"/>
</dbReference>
<evidence type="ECO:0000259" key="1">
    <source>
        <dbReference type="PROSITE" id="PS51199"/>
    </source>
</evidence>
<dbReference type="SUPFAM" id="SSF52540">
    <property type="entry name" value="P-loop containing nucleoside triphosphate hydrolases"/>
    <property type="match status" value="1"/>
</dbReference>
<feature type="domain" description="SF4 helicase" evidence="1">
    <location>
        <begin position="308"/>
        <end position="591"/>
    </location>
</feature>
<dbReference type="AlphaFoldDB" id="A0AAW6DRV0"/>
<dbReference type="EMBL" id="JAQMLS010000001">
    <property type="protein sequence ID" value="MDB8740514.1"/>
    <property type="molecule type" value="Genomic_DNA"/>
</dbReference>
<gene>
    <name evidence="2" type="ORF">PNV70_00340</name>
</gene>
<organism evidence="2 3">
    <name type="scientific">Ruminococcus bicirculans</name>
    <name type="common">ex Wegman et al. 2014</name>
    <dbReference type="NCBI Taxonomy" id="1160721"/>
    <lineage>
        <taxon>Bacteria</taxon>
        <taxon>Bacillati</taxon>
        <taxon>Bacillota</taxon>
        <taxon>Clostridia</taxon>
        <taxon>Eubacteriales</taxon>
        <taxon>Oscillospiraceae</taxon>
        <taxon>Ruminococcus</taxon>
    </lineage>
</organism>
<dbReference type="PROSITE" id="PS51199">
    <property type="entry name" value="SF4_HELICASE"/>
    <property type="match status" value="1"/>
</dbReference>
<dbReference type="GO" id="GO:0006260">
    <property type="term" value="P:DNA replication"/>
    <property type="evidence" value="ECO:0007669"/>
    <property type="project" value="InterPro"/>
</dbReference>
<dbReference type="Gene3D" id="3.40.1360.10">
    <property type="match status" value="1"/>
</dbReference>
<evidence type="ECO:0000313" key="3">
    <source>
        <dbReference type="Proteomes" id="UP001211421"/>
    </source>
</evidence>
<sequence>MSYKLQTNDIYGFANSIGAETHRKGDELFFKFCPYCGGDGHDKDTFSINLNSGAFKCFRSSCDKSGHFVQLARDFGYKLEFEDDRPKRYRKLPQTAIEVRDNAVAYMKSRGISEATTRKYKVTTRKDRNNVLVFPFFDEHGVLTCVKYRKTDYSPDKDTCKEWFEKDTKPILFGIAQCTKNHGRLIITEGQIDSLSVADCQIENTVSVPTGQGGRTWVQHCYDFVNGFDEIIVFGDHENGHVTLVDQITASFPAKKIKVVRSEDYLGEKDANAIYCKYGATAIHDCINNATEIPLKAVKKLSDVKSVNLERLEHIATGIYGLDKIIGGLYMGQVTVITGKRGDGKSTLASQMIANALDQKDPDGDPYSVFIYSGELPDYHFKRWLDLQIAGREHIDEAINIYGDYTYDLSDNVVDKVNLWYDDRAYIFDNTAVTAELSVEGDKAARTDIISLLGTIEQAVCRFNVKLVLIDNLMTALDVDLSHDLYRAQSDFVNAVKRIAVKYNVAVLLIAHPRKSADGTELNADSVSGSGDITNRVDLVLTYGKNMDSDKDVYQSKIAVVKNRLTGKLMNSIKVLFSQASKRIGCNNMECTRVYSCFKDGFDASEPHDMPPF</sequence>
<reference evidence="2" key="1">
    <citation type="submission" date="2023-01" db="EMBL/GenBank/DDBJ databases">
        <title>Human gut microbiome strain richness.</title>
        <authorList>
            <person name="Chen-Liaw A."/>
        </authorList>
    </citation>
    <scope>NUCLEOTIDE SEQUENCE</scope>
    <source>
        <strain evidence="2">D59st1_B8_D59t2_181005</strain>
    </source>
</reference>
<dbReference type="Gene3D" id="3.90.580.10">
    <property type="entry name" value="Zinc finger, CHC2-type domain"/>
    <property type="match status" value="1"/>
</dbReference>
<dbReference type="GO" id="GO:0043139">
    <property type="term" value="F:5'-3' DNA helicase activity"/>
    <property type="evidence" value="ECO:0007669"/>
    <property type="project" value="InterPro"/>
</dbReference>
<dbReference type="SUPFAM" id="SSF56731">
    <property type="entry name" value="DNA primase core"/>
    <property type="match status" value="1"/>
</dbReference>
<dbReference type="CDD" id="cd01029">
    <property type="entry name" value="TOPRIM_primases"/>
    <property type="match status" value="1"/>
</dbReference>
<evidence type="ECO:0000313" key="2">
    <source>
        <dbReference type="EMBL" id="MDB8740514.1"/>
    </source>
</evidence>
<dbReference type="InterPro" id="IPR027032">
    <property type="entry name" value="Twinkle-like"/>
</dbReference>
<dbReference type="GO" id="GO:0008270">
    <property type="term" value="F:zinc ion binding"/>
    <property type="evidence" value="ECO:0007669"/>
    <property type="project" value="InterPro"/>
</dbReference>
<dbReference type="GO" id="GO:0003697">
    <property type="term" value="F:single-stranded DNA binding"/>
    <property type="evidence" value="ECO:0007669"/>
    <property type="project" value="InterPro"/>
</dbReference>
<dbReference type="Gene3D" id="3.40.50.300">
    <property type="entry name" value="P-loop containing nucleotide triphosphate hydrolases"/>
    <property type="match status" value="1"/>
</dbReference>
<accession>A0AAW6DRV0</accession>
<dbReference type="InterPro" id="IPR034154">
    <property type="entry name" value="TOPRIM_DnaG/twinkle"/>
</dbReference>
<dbReference type="Pfam" id="PF13481">
    <property type="entry name" value="AAA_25"/>
    <property type="match status" value="1"/>
</dbReference>
<dbReference type="RefSeq" id="WP_195550832.1">
    <property type="nucleotide sequence ID" value="NZ_JADMNX010000001.1"/>
</dbReference>
<dbReference type="Proteomes" id="UP001211421">
    <property type="component" value="Unassembled WGS sequence"/>
</dbReference>
<dbReference type="PANTHER" id="PTHR12873:SF0">
    <property type="entry name" value="TWINKLE MTDNA HELICASE"/>
    <property type="match status" value="1"/>
</dbReference>
<comment type="caution">
    <text evidence="2">The sequence shown here is derived from an EMBL/GenBank/DDBJ whole genome shotgun (WGS) entry which is preliminary data.</text>
</comment>
<dbReference type="InterPro" id="IPR007694">
    <property type="entry name" value="DNA_helicase_DnaB-like_C"/>
</dbReference>
<dbReference type="InterPro" id="IPR027417">
    <property type="entry name" value="P-loop_NTPase"/>
</dbReference>
<name>A0AAW6DRV0_9FIRM</name>
<dbReference type="PANTHER" id="PTHR12873">
    <property type="entry name" value="T7-LIKE MITOCHONDRIAL DNA HELICASE"/>
    <property type="match status" value="1"/>
</dbReference>
<dbReference type="InterPro" id="IPR036977">
    <property type="entry name" value="DNA_primase_Znf_CHC2"/>
</dbReference>
<proteinExistence type="predicted"/>